<dbReference type="RefSeq" id="WP_091693033.1">
    <property type="nucleotide sequence ID" value="NZ_FPCG01000001.1"/>
</dbReference>
<dbReference type="EMBL" id="FPCG01000001">
    <property type="protein sequence ID" value="SFV20213.1"/>
    <property type="molecule type" value="Genomic_DNA"/>
</dbReference>
<keyword evidence="3" id="KW-1185">Reference proteome</keyword>
<evidence type="ECO:0000313" key="2">
    <source>
        <dbReference type="EMBL" id="SFV20213.1"/>
    </source>
</evidence>
<protein>
    <submittedName>
        <fullName evidence="2">Uncharacterized protein</fullName>
    </submittedName>
</protein>
<reference evidence="2 3" key="1">
    <citation type="submission" date="2016-10" db="EMBL/GenBank/DDBJ databases">
        <authorList>
            <person name="de Groot N.N."/>
        </authorList>
    </citation>
    <scope>NUCLEOTIDE SEQUENCE [LARGE SCALE GENOMIC DNA]</scope>
    <source>
        <strain evidence="2 3">CGMCC 1.7054</strain>
    </source>
</reference>
<feature type="region of interest" description="Disordered" evidence="1">
    <location>
        <begin position="119"/>
        <end position="157"/>
    </location>
</feature>
<dbReference type="Proteomes" id="UP000198881">
    <property type="component" value="Unassembled WGS sequence"/>
</dbReference>
<dbReference type="AlphaFoldDB" id="A0A1I7ME53"/>
<organism evidence="2 3">
    <name type="scientific">Micrococcus terreus</name>
    <dbReference type="NCBI Taxonomy" id="574650"/>
    <lineage>
        <taxon>Bacteria</taxon>
        <taxon>Bacillati</taxon>
        <taxon>Actinomycetota</taxon>
        <taxon>Actinomycetes</taxon>
        <taxon>Micrococcales</taxon>
        <taxon>Micrococcaceae</taxon>
        <taxon>Micrococcus</taxon>
    </lineage>
</organism>
<evidence type="ECO:0000256" key="1">
    <source>
        <dbReference type="SAM" id="MobiDB-lite"/>
    </source>
</evidence>
<gene>
    <name evidence="2" type="ORF">SAMN04487966_101230</name>
</gene>
<dbReference type="STRING" id="574650.SAMN04487966_101230"/>
<accession>A0A1I7ME53</accession>
<name>A0A1I7ME53_9MICC</name>
<proteinExistence type="predicted"/>
<sequence>MTEFWIKPDECQRVLDEVRDVMRDRDRYFQHADSDLNIVDRNSYVDAESKRGDYEASELDQAYRQFFHEGLSPQFDKIVQMIERRIGIMQDVIDYYVSGDAEVQHRSQKQGKDMPVILNADGTAWDKPPSDVDGSLPGGHYQEAPYQFLDTNTPEEG</sequence>
<evidence type="ECO:0000313" key="3">
    <source>
        <dbReference type="Proteomes" id="UP000198881"/>
    </source>
</evidence>